<dbReference type="PANTHER" id="PTHR30055">
    <property type="entry name" value="HTH-TYPE TRANSCRIPTIONAL REGULATOR RUTR"/>
    <property type="match status" value="1"/>
</dbReference>
<feature type="DNA-binding region" description="H-T-H motif" evidence="4">
    <location>
        <begin position="48"/>
        <end position="67"/>
    </location>
</feature>
<evidence type="ECO:0000313" key="6">
    <source>
        <dbReference type="EMBL" id="MET3613033.1"/>
    </source>
</evidence>
<keyword evidence="7" id="KW-1185">Reference proteome</keyword>
<gene>
    <name evidence="6" type="ORF">ABID16_001338</name>
</gene>
<dbReference type="InterPro" id="IPR050109">
    <property type="entry name" value="HTH-type_TetR-like_transc_reg"/>
</dbReference>
<evidence type="ECO:0000256" key="1">
    <source>
        <dbReference type="ARBA" id="ARBA00023015"/>
    </source>
</evidence>
<reference evidence="6 7" key="1">
    <citation type="submission" date="2024-06" db="EMBL/GenBank/DDBJ databases">
        <title>Genomic Encyclopedia of Type Strains, Phase IV (KMG-IV): sequencing the most valuable type-strain genomes for metagenomic binning, comparative biology and taxonomic classification.</title>
        <authorList>
            <person name="Goeker M."/>
        </authorList>
    </citation>
    <scope>NUCLEOTIDE SEQUENCE [LARGE SCALE GENOMIC DNA]</scope>
    <source>
        <strain evidence="6 7">DSM 29780</strain>
    </source>
</reference>
<dbReference type="EMBL" id="JBEPMB010000001">
    <property type="protein sequence ID" value="MET3613033.1"/>
    <property type="molecule type" value="Genomic_DNA"/>
</dbReference>
<dbReference type="InterPro" id="IPR036271">
    <property type="entry name" value="Tet_transcr_reg_TetR-rel_C_sf"/>
</dbReference>
<evidence type="ECO:0000256" key="2">
    <source>
        <dbReference type="ARBA" id="ARBA00023125"/>
    </source>
</evidence>
<evidence type="ECO:0000256" key="4">
    <source>
        <dbReference type="PROSITE-ProRule" id="PRU00335"/>
    </source>
</evidence>
<accession>A0ABV2IX17</accession>
<dbReference type="Proteomes" id="UP001549047">
    <property type="component" value="Unassembled WGS sequence"/>
</dbReference>
<evidence type="ECO:0000256" key="3">
    <source>
        <dbReference type="ARBA" id="ARBA00023163"/>
    </source>
</evidence>
<dbReference type="InterPro" id="IPR009057">
    <property type="entry name" value="Homeodomain-like_sf"/>
</dbReference>
<dbReference type="Gene3D" id="1.10.357.10">
    <property type="entry name" value="Tetracycline Repressor, domain 2"/>
    <property type="match status" value="1"/>
</dbReference>
<feature type="domain" description="HTH tetR-type" evidence="5">
    <location>
        <begin position="25"/>
        <end position="85"/>
    </location>
</feature>
<protein>
    <submittedName>
        <fullName evidence="6">AcrR family transcriptional regulator</fullName>
    </submittedName>
</protein>
<proteinExistence type="predicted"/>
<sequence length="218" mass="23506">MNAMTAEAVETPAAPEKELPVRDRVQTQGRIFQAGRALLAEGGFQAFGVNAVARKAGCDKQLIYRYFGGLDGLVDAIGEDLAGWVMKHVPEDQGGRFLLTYGDLMERLAELYADALRADPLIRRILVWELSESSPHIARMADARAKGIAQWIERMRGSLTPPKGADTVALNAVVIAAVQQLVLAAETSGSFAGLPLKSQKDWARAVSAVARMARAAYA</sequence>
<name>A0ABV2IX17_9HYPH</name>
<dbReference type="SUPFAM" id="SSF48498">
    <property type="entry name" value="Tetracyclin repressor-like, C-terminal domain"/>
    <property type="match status" value="1"/>
</dbReference>
<evidence type="ECO:0000259" key="5">
    <source>
        <dbReference type="PROSITE" id="PS50977"/>
    </source>
</evidence>
<dbReference type="PROSITE" id="PS50977">
    <property type="entry name" value="HTH_TETR_2"/>
    <property type="match status" value="1"/>
</dbReference>
<dbReference type="Pfam" id="PF00440">
    <property type="entry name" value="TetR_N"/>
    <property type="match status" value="1"/>
</dbReference>
<organism evidence="6 7">
    <name type="scientific">Rhizobium aquaticum</name>
    <dbReference type="NCBI Taxonomy" id="1549636"/>
    <lineage>
        <taxon>Bacteria</taxon>
        <taxon>Pseudomonadati</taxon>
        <taxon>Pseudomonadota</taxon>
        <taxon>Alphaproteobacteria</taxon>
        <taxon>Hyphomicrobiales</taxon>
        <taxon>Rhizobiaceae</taxon>
        <taxon>Rhizobium/Agrobacterium group</taxon>
        <taxon>Rhizobium</taxon>
    </lineage>
</organism>
<evidence type="ECO:0000313" key="7">
    <source>
        <dbReference type="Proteomes" id="UP001549047"/>
    </source>
</evidence>
<keyword evidence="1" id="KW-0805">Transcription regulation</keyword>
<keyword evidence="3" id="KW-0804">Transcription</keyword>
<dbReference type="SUPFAM" id="SSF46689">
    <property type="entry name" value="Homeodomain-like"/>
    <property type="match status" value="1"/>
</dbReference>
<dbReference type="PANTHER" id="PTHR30055:SF234">
    <property type="entry name" value="HTH-TYPE TRANSCRIPTIONAL REGULATOR BETI"/>
    <property type="match status" value="1"/>
</dbReference>
<keyword evidence="2 4" id="KW-0238">DNA-binding</keyword>
<dbReference type="InterPro" id="IPR001647">
    <property type="entry name" value="HTH_TetR"/>
</dbReference>
<dbReference type="PRINTS" id="PR00455">
    <property type="entry name" value="HTHTETR"/>
</dbReference>
<comment type="caution">
    <text evidence="6">The sequence shown here is derived from an EMBL/GenBank/DDBJ whole genome shotgun (WGS) entry which is preliminary data.</text>
</comment>